<keyword evidence="4" id="KW-0862">Zinc</keyword>
<evidence type="ECO:0000256" key="6">
    <source>
        <dbReference type="SAM" id="MobiDB-lite"/>
    </source>
</evidence>
<dbReference type="GO" id="GO:0008270">
    <property type="term" value="F:zinc ion binding"/>
    <property type="evidence" value="ECO:0007669"/>
    <property type="project" value="UniProtKB-KW"/>
</dbReference>
<evidence type="ECO:0000256" key="2">
    <source>
        <dbReference type="ARBA" id="ARBA00022737"/>
    </source>
</evidence>
<feature type="region of interest" description="Disordered" evidence="6">
    <location>
        <begin position="147"/>
        <end position="189"/>
    </location>
</feature>
<organism evidence="8 9">
    <name type="scientific">Folsomia candida</name>
    <name type="common">Springtail</name>
    <dbReference type="NCBI Taxonomy" id="158441"/>
    <lineage>
        <taxon>Eukaryota</taxon>
        <taxon>Metazoa</taxon>
        <taxon>Ecdysozoa</taxon>
        <taxon>Arthropoda</taxon>
        <taxon>Hexapoda</taxon>
        <taxon>Collembola</taxon>
        <taxon>Entomobryomorpha</taxon>
        <taxon>Isotomoidea</taxon>
        <taxon>Isotomidae</taxon>
        <taxon>Proisotominae</taxon>
        <taxon>Folsomia</taxon>
    </lineage>
</organism>
<feature type="domain" description="C2H2-type" evidence="7">
    <location>
        <begin position="433"/>
        <end position="453"/>
    </location>
</feature>
<dbReference type="Pfam" id="PF00096">
    <property type="entry name" value="zf-C2H2"/>
    <property type="match status" value="2"/>
</dbReference>
<protein>
    <recommendedName>
        <fullName evidence="7">C2H2-type domain-containing protein</fullName>
    </recommendedName>
</protein>
<proteinExistence type="predicted"/>
<feature type="domain" description="C2H2-type" evidence="7">
    <location>
        <begin position="238"/>
        <end position="271"/>
    </location>
</feature>
<gene>
    <name evidence="8" type="ORF">Fcan01_27684</name>
</gene>
<evidence type="ECO:0000256" key="1">
    <source>
        <dbReference type="ARBA" id="ARBA00022723"/>
    </source>
</evidence>
<evidence type="ECO:0000313" key="9">
    <source>
        <dbReference type="Proteomes" id="UP000198287"/>
    </source>
</evidence>
<dbReference type="GO" id="GO:0005634">
    <property type="term" value="C:nucleus"/>
    <property type="evidence" value="ECO:0007669"/>
    <property type="project" value="TreeGrafter"/>
</dbReference>
<feature type="compositionally biased region" description="Polar residues" evidence="6">
    <location>
        <begin position="348"/>
        <end position="371"/>
    </location>
</feature>
<reference evidence="8 9" key="1">
    <citation type="submission" date="2015-12" db="EMBL/GenBank/DDBJ databases">
        <title>The genome of Folsomia candida.</title>
        <authorList>
            <person name="Faddeeva A."/>
            <person name="Derks M.F."/>
            <person name="Anvar Y."/>
            <person name="Smit S."/>
            <person name="Van Straalen N."/>
            <person name="Roelofs D."/>
        </authorList>
    </citation>
    <scope>NUCLEOTIDE SEQUENCE [LARGE SCALE GENOMIC DNA]</scope>
    <source>
        <strain evidence="8 9">VU population</strain>
        <tissue evidence="8">Whole body</tissue>
    </source>
</reference>
<dbReference type="GO" id="GO:0000977">
    <property type="term" value="F:RNA polymerase II transcription regulatory region sequence-specific DNA binding"/>
    <property type="evidence" value="ECO:0007669"/>
    <property type="project" value="TreeGrafter"/>
</dbReference>
<comment type="caution">
    <text evidence="8">The sequence shown here is derived from an EMBL/GenBank/DDBJ whole genome shotgun (WGS) entry which is preliminary data.</text>
</comment>
<dbReference type="InterPro" id="IPR036236">
    <property type="entry name" value="Znf_C2H2_sf"/>
</dbReference>
<dbReference type="PANTHER" id="PTHR24381">
    <property type="entry name" value="ZINC FINGER PROTEIN"/>
    <property type="match status" value="1"/>
</dbReference>
<dbReference type="EMBL" id="LNIX01000055">
    <property type="protein sequence ID" value="OXA37541.1"/>
    <property type="molecule type" value="Genomic_DNA"/>
</dbReference>
<dbReference type="Proteomes" id="UP000198287">
    <property type="component" value="Unassembled WGS sequence"/>
</dbReference>
<feature type="compositionally biased region" description="Acidic residues" evidence="6">
    <location>
        <begin position="158"/>
        <end position="185"/>
    </location>
</feature>
<keyword evidence="3 5" id="KW-0863">Zinc-finger</keyword>
<dbReference type="PROSITE" id="PS50157">
    <property type="entry name" value="ZINC_FINGER_C2H2_2"/>
    <property type="match status" value="5"/>
</dbReference>
<feature type="region of interest" description="Disordered" evidence="6">
    <location>
        <begin position="346"/>
        <end position="391"/>
    </location>
</feature>
<evidence type="ECO:0000256" key="4">
    <source>
        <dbReference type="ARBA" id="ARBA00022833"/>
    </source>
</evidence>
<dbReference type="SUPFAM" id="SSF57667">
    <property type="entry name" value="beta-beta-alpha zinc fingers"/>
    <property type="match status" value="4"/>
</dbReference>
<dbReference type="GO" id="GO:0000981">
    <property type="term" value="F:DNA-binding transcription factor activity, RNA polymerase II-specific"/>
    <property type="evidence" value="ECO:0007669"/>
    <property type="project" value="TreeGrafter"/>
</dbReference>
<sequence length="571" mass="64822">MSFSETLQQLLSSSRNRHSLVAEFNHSEHKNYWDEQRCIICKESFTLDHPREDEYPRLMKIFSSDVLCRENFELRTEEQVCPNCLTAVKRISELKQEADFIQEKITEIVQFLRDAINQKDLPDSNDAVYFVKEEVEEIDQVEEDGNLSPLIFYPGGDGDGDPPSEEDEDSKFDDEEYNSDPDFDPDEKHVQIRGPIATGKDPLSPDVRKTCSICFQIFGSIKDKILHKRIVHLNMPTFSCTNCGLHFTQESRLKKHLKVKQCLLIRSRMKPQVPPTPGNSSTPFRNDQTENKDRKTCSICSLSFSSIKEKILHKRIVHLGKPTFSCANCGLNFTQESRLKKHLKRLKCQNSGQRESEASKSSPNSDLNTMSPLIGHIPPENAADMDTDETEMPPQIPADVEFRKTCSICSLVFPTIKEKILHERIVHLDMPIFSCANCGLNFTQESRLRKHLKFKKKCNSSANTTETGRQELELPSPANSNPCKKSEIVAENVAKIDPVETGIETPGADARKTCSICGLVFPSIKEKILHKNVVHLDKPTFSCANCGLNFTQESRLKKHLKFSKCKIVLAC</sequence>
<dbReference type="InterPro" id="IPR013087">
    <property type="entry name" value="Znf_C2H2_type"/>
</dbReference>
<keyword evidence="1" id="KW-0479">Metal-binding</keyword>
<feature type="region of interest" description="Disordered" evidence="6">
    <location>
        <begin position="269"/>
        <end position="290"/>
    </location>
</feature>
<dbReference type="AlphaFoldDB" id="A0A226CYR5"/>
<feature type="domain" description="C2H2-type" evidence="7">
    <location>
        <begin position="295"/>
        <end position="323"/>
    </location>
</feature>
<keyword evidence="2" id="KW-0677">Repeat</keyword>
<feature type="domain" description="C2H2-type" evidence="7">
    <location>
        <begin position="541"/>
        <end position="561"/>
    </location>
</feature>
<feature type="domain" description="C2H2-type" evidence="7">
    <location>
        <begin position="324"/>
        <end position="355"/>
    </location>
</feature>
<keyword evidence="9" id="KW-1185">Reference proteome</keyword>
<dbReference type="Gene3D" id="3.30.160.60">
    <property type="entry name" value="Classic Zinc Finger"/>
    <property type="match status" value="4"/>
</dbReference>
<name>A0A226CYR5_FOLCA</name>
<evidence type="ECO:0000259" key="7">
    <source>
        <dbReference type="PROSITE" id="PS50157"/>
    </source>
</evidence>
<evidence type="ECO:0000256" key="3">
    <source>
        <dbReference type="ARBA" id="ARBA00022771"/>
    </source>
</evidence>
<evidence type="ECO:0000313" key="8">
    <source>
        <dbReference type="EMBL" id="OXA37541.1"/>
    </source>
</evidence>
<dbReference type="PANTHER" id="PTHR24381:SF445">
    <property type="entry name" value="GASTRULA ZINC FINGER PROTEIN XLCGF28.1-LIKE-RELATED"/>
    <property type="match status" value="1"/>
</dbReference>
<dbReference type="SMART" id="SM00355">
    <property type="entry name" value="ZnF_C2H2"/>
    <property type="match status" value="8"/>
</dbReference>
<accession>A0A226CYR5</accession>
<evidence type="ECO:0000256" key="5">
    <source>
        <dbReference type="PROSITE-ProRule" id="PRU00042"/>
    </source>
</evidence>